<evidence type="ECO:0000313" key="5">
    <source>
        <dbReference type="Proteomes" id="UP000256561"/>
    </source>
</evidence>
<name>A0A3D8M3T3_9ALTE</name>
<keyword evidence="2" id="KW-0012">Acyltransferase</keyword>
<keyword evidence="1 4" id="KW-0808">Transferase</keyword>
<dbReference type="OrthoDB" id="27442at2"/>
<reference evidence="5" key="1">
    <citation type="submission" date="2018-08" db="EMBL/GenBank/DDBJ databases">
        <authorList>
            <person name="Zhang J."/>
            <person name="Du Z.-J."/>
        </authorList>
    </citation>
    <scope>NUCLEOTIDE SEQUENCE [LARGE SCALE GENOMIC DNA]</scope>
    <source>
        <strain evidence="5">KCTC 52655</strain>
    </source>
</reference>
<evidence type="ECO:0000256" key="1">
    <source>
        <dbReference type="ARBA" id="ARBA00022679"/>
    </source>
</evidence>
<dbReference type="Gene3D" id="3.40.630.30">
    <property type="match status" value="1"/>
</dbReference>
<protein>
    <submittedName>
        <fullName evidence="4">GNAT family N-acetyltransferase</fullName>
    </submittedName>
</protein>
<gene>
    <name evidence="4" type="ORF">DXV75_14625</name>
</gene>
<evidence type="ECO:0000256" key="2">
    <source>
        <dbReference type="ARBA" id="ARBA00023315"/>
    </source>
</evidence>
<dbReference type="SUPFAM" id="SSF55729">
    <property type="entry name" value="Acyl-CoA N-acyltransferases (Nat)"/>
    <property type="match status" value="1"/>
</dbReference>
<proteinExistence type="predicted"/>
<dbReference type="InterPro" id="IPR050680">
    <property type="entry name" value="YpeA/RimI_acetyltransf"/>
</dbReference>
<dbReference type="InterPro" id="IPR016181">
    <property type="entry name" value="Acyl_CoA_acyltransferase"/>
</dbReference>
<dbReference type="PROSITE" id="PS51186">
    <property type="entry name" value="GNAT"/>
    <property type="match status" value="1"/>
</dbReference>
<organism evidence="4 5">
    <name type="scientific">Alteromonas aestuariivivens</name>
    <dbReference type="NCBI Taxonomy" id="1938339"/>
    <lineage>
        <taxon>Bacteria</taxon>
        <taxon>Pseudomonadati</taxon>
        <taxon>Pseudomonadota</taxon>
        <taxon>Gammaproteobacteria</taxon>
        <taxon>Alteromonadales</taxon>
        <taxon>Alteromonadaceae</taxon>
        <taxon>Alteromonas/Salinimonas group</taxon>
        <taxon>Alteromonas</taxon>
    </lineage>
</organism>
<dbReference type="Pfam" id="PF00583">
    <property type="entry name" value="Acetyltransf_1"/>
    <property type="match status" value="1"/>
</dbReference>
<dbReference type="AlphaFoldDB" id="A0A3D8M3T3"/>
<accession>A0A3D8M3T3</accession>
<dbReference type="GO" id="GO:0016747">
    <property type="term" value="F:acyltransferase activity, transferring groups other than amino-acyl groups"/>
    <property type="evidence" value="ECO:0007669"/>
    <property type="project" value="InterPro"/>
</dbReference>
<sequence length="372" mass="41678">MKPSPFSGSAVLRIACLDDVSALNALEQRCFNSDRLSKRRFRYYVDAGHAELVVACIADELVGYGLLLSRRGTLLTRLYSIAVDPERRGMGIAENLLRELEGRALARGKRVMRLEVAQGNAAAIRLYERLGFSPFGMYLEYYEDKSNALRMQKVLSFSSDTLRQDVYPWYRQTTEFTCGPAALMMAMTALKPQYSMNQLNELAIWRRATTIFMTSGHGGCHPIGLALAAKDAGFNAEVWLNQPVPLFLDGVRAAHKKSVLGAVENQFAQEAQTQGVRIVEEDWKVDRLEQALQQGAAVICLISTYAFDRRKAPHWVAITGADAHCLYLHDPDPELAESPPVEYQHIPVARDDFQRLANYGKRKIRAAVALYS</sequence>
<dbReference type="InterPro" id="IPR021770">
    <property type="entry name" value="DUF3335"/>
</dbReference>
<dbReference type="InterPro" id="IPR000182">
    <property type="entry name" value="GNAT_dom"/>
</dbReference>
<dbReference type="Gene3D" id="3.90.70.10">
    <property type="entry name" value="Cysteine proteinases"/>
    <property type="match status" value="1"/>
</dbReference>
<feature type="domain" description="N-acetyltransferase" evidence="3">
    <location>
        <begin position="10"/>
        <end position="156"/>
    </location>
</feature>
<dbReference type="Pfam" id="PF11814">
    <property type="entry name" value="DUF3335"/>
    <property type="match status" value="1"/>
</dbReference>
<dbReference type="RefSeq" id="WP_115594179.1">
    <property type="nucleotide sequence ID" value="NZ_QRHA01000012.1"/>
</dbReference>
<evidence type="ECO:0000313" key="4">
    <source>
        <dbReference type="EMBL" id="RDV24250.1"/>
    </source>
</evidence>
<keyword evidence="5" id="KW-1185">Reference proteome</keyword>
<evidence type="ECO:0000259" key="3">
    <source>
        <dbReference type="PROSITE" id="PS51186"/>
    </source>
</evidence>
<dbReference type="CDD" id="cd04301">
    <property type="entry name" value="NAT_SF"/>
    <property type="match status" value="1"/>
</dbReference>
<dbReference type="Proteomes" id="UP000256561">
    <property type="component" value="Unassembled WGS sequence"/>
</dbReference>
<dbReference type="EMBL" id="QRHA01000012">
    <property type="protein sequence ID" value="RDV24250.1"/>
    <property type="molecule type" value="Genomic_DNA"/>
</dbReference>
<dbReference type="PANTHER" id="PTHR43420">
    <property type="entry name" value="ACETYLTRANSFERASE"/>
    <property type="match status" value="1"/>
</dbReference>
<dbReference type="PANTHER" id="PTHR43420:SF12">
    <property type="entry name" value="N-ACETYLTRANSFERASE DOMAIN-CONTAINING PROTEIN"/>
    <property type="match status" value="1"/>
</dbReference>
<comment type="caution">
    <text evidence="4">The sequence shown here is derived from an EMBL/GenBank/DDBJ whole genome shotgun (WGS) entry which is preliminary data.</text>
</comment>